<dbReference type="PROSITE" id="PS50089">
    <property type="entry name" value="ZF_RING_2"/>
    <property type="match status" value="2"/>
</dbReference>
<evidence type="ECO:0000256" key="4">
    <source>
        <dbReference type="PROSITE-ProRule" id="PRU00175"/>
    </source>
</evidence>
<evidence type="ECO:0000256" key="2">
    <source>
        <dbReference type="ARBA" id="ARBA00022771"/>
    </source>
</evidence>
<reference evidence="8" key="1">
    <citation type="submission" date="2022-06" db="EMBL/GenBank/DDBJ databases">
        <authorList>
            <person name="Berger JAMES D."/>
            <person name="Berger JAMES D."/>
        </authorList>
    </citation>
    <scope>NUCLEOTIDE SEQUENCE [LARGE SCALE GENOMIC DNA]</scope>
</reference>
<dbReference type="PROSITE" id="PS50966">
    <property type="entry name" value="ZF_SWIM"/>
    <property type="match status" value="1"/>
</dbReference>
<keyword evidence="2 4" id="KW-0863">Zinc-finger</keyword>
<evidence type="ECO:0000313" key="10">
    <source>
        <dbReference type="WBParaSite" id="TREG1_74590.2"/>
    </source>
</evidence>
<dbReference type="Pfam" id="PF13639">
    <property type="entry name" value="zf-RING_2"/>
    <property type="match status" value="1"/>
</dbReference>
<dbReference type="PANTHER" id="PTHR21540:SF3">
    <property type="entry name" value="E3 UBIQUITIN-PROTEIN LIGASE ZSWIM2"/>
    <property type="match status" value="1"/>
</dbReference>
<name>A0AA85K5I6_TRIRE</name>
<evidence type="ECO:0000256" key="5">
    <source>
        <dbReference type="SAM" id="MobiDB-lite"/>
    </source>
</evidence>
<evidence type="ECO:0000259" key="7">
    <source>
        <dbReference type="PROSITE" id="PS50966"/>
    </source>
</evidence>
<evidence type="ECO:0000313" key="8">
    <source>
        <dbReference type="Proteomes" id="UP000050795"/>
    </source>
</evidence>
<dbReference type="Pfam" id="PF04434">
    <property type="entry name" value="SWIM"/>
    <property type="match status" value="1"/>
</dbReference>
<dbReference type="AlphaFoldDB" id="A0AA85K5I6"/>
<dbReference type="GO" id="GO:0061630">
    <property type="term" value="F:ubiquitin protein ligase activity"/>
    <property type="evidence" value="ECO:0007669"/>
    <property type="project" value="InterPro"/>
</dbReference>
<dbReference type="InterPro" id="IPR007527">
    <property type="entry name" value="Znf_SWIM"/>
</dbReference>
<dbReference type="PANTHER" id="PTHR21540">
    <property type="entry name" value="RING FINGER AND SWIM DOMAIN-CONTAINING PROTEIN 2"/>
    <property type="match status" value="1"/>
</dbReference>
<organism evidence="8 9">
    <name type="scientific">Trichobilharzia regenti</name>
    <name type="common">Nasal bird schistosome</name>
    <dbReference type="NCBI Taxonomy" id="157069"/>
    <lineage>
        <taxon>Eukaryota</taxon>
        <taxon>Metazoa</taxon>
        <taxon>Spiralia</taxon>
        <taxon>Lophotrochozoa</taxon>
        <taxon>Platyhelminthes</taxon>
        <taxon>Trematoda</taxon>
        <taxon>Digenea</taxon>
        <taxon>Strigeidida</taxon>
        <taxon>Schistosomatoidea</taxon>
        <taxon>Schistosomatidae</taxon>
        <taxon>Trichobilharzia</taxon>
    </lineage>
</organism>
<dbReference type="InterPro" id="IPR039903">
    <property type="entry name" value="Zswim2"/>
</dbReference>
<dbReference type="InterPro" id="IPR013083">
    <property type="entry name" value="Znf_RING/FYVE/PHD"/>
</dbReference>
<dbReference type="GO" id="GO:0008270">
    <property type="term" value="F:zinc ion binding"/>
    <property type="evidence" value="ECO:0007669"/>
    <property type="project" value="UniProtKB-KW"/>
</dbReference>
<evidence type="ECO:0000256" key="3">
    <source>
        <dbReference type="ARBA" id="ARBA00022833"/>
    </source>
</evidence>
<proteinExistence type="predicted"/>
<dbReference type="SMART" id="SM00184">
    <property type="entry name" value="RING"/>
    <property type="match status" value="2"/>
</dbReference>
<feature type="domain" description="RING-type" evidence="6">
    <location>
        <begin position="452"/>
        <end position="495"/>
    </location>
</feature>
<dbReference type="Gene3D" id="3.30.60.90">
    <property type="match status" value="1"/>
</dbReference>
<evidence type="ECO:0000256" key="1">
    <source>
        <dbReference type="ARBA" id="ARBA00022723"/>
    </source>
</evidence>
<dbReference type="Proteomes" id="UP000050795">
    <property type="component" value="Unassembled WGS sequence"/>
</dbReference>
<evidence type="ECO:0008006" key="11">
    <source>
        <dbReference type="Google" id="ProtNLM"/>
    </source>
</evidence>
<reference evidence="9 10" key="2">
    <citation type="submission" date="2023-11" db="UniProtKB">
        <authorList>
            <consortium name="WormBaseParasite"/>
        </authorList>
    </citation>
    <scope>IDENTIFICATION</scope>
</reference>
<evidence type="ECO:0000259" key="6">
    <source>
        <dbReference type="PROSITE" id="PS50089"/>
    </source>
</evidence>
<keyword evidence="1" id="KW-0479">Metal-binding</keyword>
<keyword evidence="8" id="KW-1185">Reference proteome</keyword>
<dbReference type="InterPro" id="IPR001841">
    <property type="entry name" value="Znf_RING"/>
</dbReference>
<dbReference type="WBParaSite" id="TREG1_74590.1">
    <property type="protein sequence ID" value="TREG1_74590.1"/>
    <property type="gene ID" value="TREG1_74590"/>
</dbReference>
<feature type="domain" description="SWIM-type" evidence="7">
    <location>
        <begin position="48"/>
        <end position="82"/>
    </location>
</feature>
<dbReference type="Gene3D" id="3.30.40.10">
    <property type="entry name" value="Zinc/RING finger domain, C3HC4 (zinc finger)"/>
    <property type="match status" value="2"/>
</dbReference>
<feature type="compositionally biased region" description="Basic and acidic residues" evidence="5">
    <location>
        <begin position="124"/>
        <end position="135"/>
    </location>
</feature>
<sequence length="587" mass="67775">MIKQINYQIKRPDSIRRKQEQVQNATIYIIKQYGPTFYLLQDDTEEKYKVHLGDMHTCSCSDFMKSSGELCIHLCWLLIKRFKVDPNNPVSWQTGLVEREISALLDGQYSVNKTPTKPLTKCSNDSENKDEEFKGNNQRRIEADDICPICQDNLLCQKRYPVTFCRRSCGNSVHIKCMKVWTDHQRKQNSLGIMDSVTCPMCREEFAPLSILIREFTENLRTDNKSTNKLPHSTTANNTNMNTMLVKSQPTEKQNTVSVDRIPVKHSNTRCLACLRSPILGNLYRCEVCYELSEGGSLNPFLCGTCFRSDKHNEHNRYVYKEIPNSKWLEVPSNRGAIENLSVRLTNKTEENYDNFSQYSHDQSELSNHCLFKEGIEPLQLAELAQIHQWTIRIPRDRVDIKTRKKSEGETETEDENKVKSPRRKSSIYSELLIGRSGNKYSTGLLSPGRQCLICLMVFKVNDRVRRLPACQHIFHSACIDPWLLHKSSICPIDRILVQPRRRKVNEKSINCNESKLSILNNNLNELKICAKQIESRPDVKTKSVDKKGVNTKSFSARETTLSHRVNPSVMLNIVGQHMFTEYSRKL</sequence>
<dbReference type="CDD" id="cd16494">
    <property type="entry name" value="RING-CH-C4HC3_ZSWM2"/>
    <property type="match status" value="1"/>
</dbReference>
<evidence type="ECO:0000313" key="9">
    <source>
        <dbReference type="WBParaSite" id="TREG1_74590.1"/>
    </source>
</evidence>
<feature type="domain" description="RING-type" evidence="6">
    <location>
        <begin position="147"/>
        <end position="203"/>
    </location>
</feature>
<feature type="region of interest" description="Disordered" evidence="5">
    <location>
        <begin position="116"/>
        <end position="135"/>
    </location>
</feature>
<dbReference type="InterPro" id="IPR043145">
    <property type="entry name" value="Znf_ZZ_sf"/>
</dbReference>
<protein>
    <recommendedName>
        <fullName evidence="11">E3 ubiquitin-protein ligase ZSWIM2</fullName>
    </recommendedName>
</protein>
<dbReference type="WBParaSite" id="TREG1_74590.2">
    <property type="protein sequence ID" value="TREG1_74590.2"/>
    <property type="gene ID" value="TREG1_74590"/>
</dbReference>
<accession>A0AA85K5I6</accession>
<dbReference type="SUPFAM" id="SSF57850">
    <property type="entry name" value="RING/U-box"/>
    <property type="match status" value="3"/>
</dbReference>
<feature type="region of interest" description="Disordered" evidence="5">
    <location>
        <begin position="403"/>
        <end position="423"/>
    </location>
</feature>
<keyword evidence="3" id="KW-0862">Zinc</keyword>